<evidence type="ECO:0000313" key="3">
    <source>
        <dbReference type="Proteomes" id="UP000297245"/>
    </source>
</evidence>
<dbReference type="InterPro" id="IPR037401">
    <property type="entry name" value="SnoaL-like"/>
</dbReference>
<reference evidence="2 3" key="1">
    <citation type="journal article" date="2019" name="Nat. Ecol. Evol.">
        <title>Megaphylogeny resolves global patterns of mushroom evolution.</title>
        <authorList>
            <person name="Varga T."/>
            <person name="Krizsan K."/>
            <person name="Foldi C."/>
            <person name="Dima B."/>
            <person name="Sanchez-Garcia M."/>
            <person name="Sanchez-Ramirez S."/>
            <person name="Szollosi G.J."/>
            <person name="Szarkandi J.G."/>
            <person name="Papp V."/>
            <person name="Albert L."/>
            <person name="Andreopoulos W."/>
            <person name="Angelini C."/>
            <person name="Antonin V."/>
            <person name="Barry K.W."/>
            <person name="Bougher N.L."/>
            <person name="Buchanan P."/>
            <person name="Buyck B."/>
            <person name="Bense V."/>
            <person name="Catcheside P."/>
            <person name="Chovatia M."/>
            <person name="Cooper J."/>
            <person name="Damon W."/>
            <person name="Desjardin D."/>
            <person name="Finy P."/>
            <person name="Geml J."/>
            <person name="Haridas S."/>
            <person name="Hughes K."/>
            <person name="Justo A."/>
            <person name="Karasinski D."/>
            <person name="Kautmanova I."/>
            <person name="Kiss B."/>
            <person name="Kocsube S."/>
            <person name="Kotiranta H."/>
            <person name="LaButti K.M."/>
            <person name="Lechner B.E."/>
            <person name="Liimatainen K."/>
            <person name="Lipzen A."/>
            <person name="Lukacs Z."/>
            <person name="Mihaltcheva S."/>
            <person name="Morgado L.N."/>
            <person name="Niskanen T."/>
            <person name="Noordeloos M.E."/>
            <person name="Ohm R.A."/>
            <person name="Ortiz-Santana B."/>
            <person name="Ovrebo C."/>
            <person name="Racz N."/>
            <person name="Riley R."/>
            <person name="Savchenko A."/>
            <person name="Shiryaev A."/>
            <person name="Soop K."/>
            <person name="Spirin V."/>
            <person name="Szebenyi C."/>
            <person name="Tomsovsky M."/>
            <person name="Tulloss R.E."/>
            <person name="Uehling J."/>
            <person name="Grigoriev I.V."/>
            <person name="Vagvolgyi C."/>
            <person name="Papp T."/>
            <person name="Martin F.M."/>
            <person name="Miettinen O."/>
            <person name="Hibbett D.S."/>
            <person name="Nagy L.G."/>
        </authorList>
    </citation>
    <scope>NUCLEOTIDE SEQUENCE [LARGE SCALE GENOMIC DNA]</scope>
    <source>
        <strain evidence="2 3">CBS 962.96</strain>
    </source>
</reference>
<dbReference type="InterPro" id="IPR009959">
    <property type="entry name" value="Cyclase_SnoaL-like"/>
</dbReference>
<dbReference type="Gene3D" id="3.10.450.50">
    <property type="match status" value="1"/>
</dbReference>
<dbReference type="OrthoDB" id="5440at2759"/>
<accession>A0A4S8MQN6</accession>
<evidence type="ECO:0000259" key="1">
    <source>
        <dbReference type="Pfam" id="PF12680"/>
    </source>
</evidence>
<protein>
    <submittedName>
        <fullName evidence="2">NTF2-like protein</fullName>
    </submittedName>
</protein>
<feature type="domain" description="SnoaL-like" evidence="1">
    <location>
        <begin position="238"/>
        <end position="338"/>
    </location>
</feature>
<dbReference type="GO" id="GO:0030638">
    <property type="term" value="P:polyketide metabolic process"/>
    <property type="evidence" value="ECO:0007669"/>
    <property type="project" value="InterPro"/>
</dbReference>
<gene>
    <name evidence="2" type="ORF">K435DRAFT_826319</name>
</gene>
<keyword evidence="3" id="KW-1185">Reference proteome</keyword>
<proteinExistence type="predicted"/>
<dbReference type="EMBL" id="ML179049">
    <property type="protein sequence ID" value="THV05373.1"/>
    <property type="molecule type" value="Genomic_DNA"/>
</dbReference>
<dbReference type="PANTHER" id="PTHR38436:SF3">
    <property type="entry name" value="CARBOXYMETHYLENEBUTENOLIDASE-RELATED"/>
    <property type="match status" value="1"/>
</dbReference>
<dbReference type="InterPro" id="IPR032710">
    <property type="entry name" value="NTF2-like_dom_sf"/>
</dbReference>
<evidence type="ECO:0000313" key="2">
    <source>
        <dbReference type="EMBL" id="THV05373.1"/>
    </source>
</evidence>
<organism evidence="2 3">
    <name type="scientific">Dendrothele bispora (strain CBS 962.96)</name>
    <dbReference type="NCBI Taxonomy" id="1314807"/>
    <lineage>
        <taxon>Eukaryota</taxon>
        <taxon>Fungi</taxon>
        <taxon>Dikarya</taxon>
        <taxon>Basidiomycota</taxon>
        <taxon>Agaricomycotina</taxon>
        <taxon>Agaricomycetes</taxon>
        <taxon>Agaricomycetidae</taxon>
        <taxon>Agaricales</taxon>
        <taxon>Agaricales incertae sedis</taxon>
        <taxon>Dendrothele</taxon>
    </lineage>
</organism>
<dbReference type="PANTHER" id="PTHR38436">
    <property type="entry name" value="POLYKETIDE CYCLASE SNOAL-LIKE DOMAIN"/>
    <property type="match status" value="1"/>
</dbReference>
<dbReference type="AlphaFoldDB" id="A0A4S8MQN6"/>
<dbReference type="SUPFAM" id="SSF54427">
    <property type="entry name" value="NTF2-like"/>
    <property type="match status" value="1"/>
</dbReference>
<sequence>MAPQFYDPNSPDEQEVALPSAPLIKLSENAVLQPPLTRRGTGPGLIAFLPSPSSYAIKTGEKSLDPEPVQKWAEEGFAVLGVTDIGSGSGWSVQDAFTKGIDALLNLKELDTKDKFAVYVYDPEILSMVLSTLPTDPRLVCLVCIGSPTSVPIVPAFVHSFANALPPAKAETVTVHRYNHTSPHFILPQAADYEPGSATVAHSRTLVFLRKMLGGPVFDIEAIWEEHTYFEFEVRSVAKTMGTMVAEPYVNHVPTMTGGVGREALTAFYRDHFIFANPADTELQLVSRTVGSDRVIDEFIFKLTHDRTVDWLLPGVPPTGKKLEIPFIGVINVRGDRLYHEHIWWDQATALKQAGVLPSHLPYPYPDGKQKLRLPVAGVEAARLLVDETDGKSNEMFGSDWGIQRDE</sequence>
<dbReference type="Proteomes" id="UP000297245">
    <property type="component" value="Unassembled WGS sequence"/>
</dbReference>
<name>A0A4S8MQN6_DENBC</name>
<dbReference type="Pfam" id="PF12680">
    <property type="entry name" value="SnoaL_2"/>
    <property type="match status" value="1"/>
</dbReference>